<accession>A0A0A1UJP1</accession>
<dbReference type="GO" id="GO:0005634">
    <property type="term" value="C:nucleus"/>
    <property type="evidence" value="ECO:0007669"/>
    <property type="project" value="UniProtKB-SubCell"/>
</dbReference>
<keyword evidence="4" id="KW-0862">Zinc</keyword>
<keyword evidence="5" id="KW-0539">Nucleus</keyword>
<evidence type="ECO:0000256" key="4">
    <source>
        <dbReference type="ARBA" id="ARBA00022833"/>
    </source>
</evidence>
<keyword evidence="3" id="KW-0863">Zinc-finger</keyword>
<dbReference type="OrthoDB" id="2790258at2759"/>
<evidence type="ECO:0000256" key="5">
    <source>
        <dbReference type="ARBA" id="ARBA00023242"/>
    </source>
</evidence>
<dbReference type="EMBL" id="JATN01000321">
    <property type="protein sequence ID" value="EUC59354.1"/>
    <property type="molecule type" value="Genomic_DNA"/>
</dbReference>
<evidence type="ECO:0000256" key="1">
    <source>
        <dbReference type="ARBA" id="ARBA00004123"/>
    </source>
</evidence>
<evidence type="ECO:0000313" key="8">
    <source>
        <dbReference type="Proteomes" id="UP000030108"/>
    </source>
</evidence>
<dbReference type="Proteomes" id="UP000030108">
    <property type="component" value="Unassembled WGS sequence"/>
</dbReference>
<evidence type="ECO:0000256" key="2">
    <source>
        <dbReference type="ARBA" id="ARBA00022723"/>
    </source>
</evidence>
<dbReference type="GO" id="GO:0046983">
    <property type="term" value="F:protein dimerization activity"/>
    <property type="evidence" value="ECO:0007669"/>
    <property type="project" value="InterPro"/>
</dbReference>
<dbReference type="GO" id="GO:0008270">
    <property type="term" value="F:zinc ion binding"/>
    <property type="evidence" value="ECO:0007669"/>
    <property type="project" value="UniProtKB-KW"/>
</dbReference>
<dbReference type="PANTHER" id="PTHR46481">
    <property type="entry name" value="ZINC FINGER BED DOMAIN-CONTAINING PROTEIN 4"/>
    <property type="match status" value="1"/>
</dbReference>
<comment type="caution">
    <text evidence="7">The sequence shown here is derived from an EMBL/GenBank/DDBJ whole genome shotgun (WGS) entry which is preliminary data.</text>
</comment>
<sequence>MFKYHEDIYVKKCKAEGVPIKLPGYDNPNLETLRLDLDGPQPVFTWEGLLERLVRWIAVDDQSMNVVEQPEFRKLLLYCGQGALQNKDIPHQNKVTSKAHNAYLQAKAAIMHEIKNSQGQVSLTTDLWSDELLRAFMAVTAHYINSQGDLAEHLVAFRKIDGHHTGANVGQVLFSVIEEMGIIGHITSDNASNNNTMMDELKCVFDSRGIHFDPEESRLRCFPHIINIATQAYLHALPASAEKFQKECAEKGIQLSEAQSGYLDGLRSDAVSACQETAKACRSSGIRREGFMLQPILDCPTRWASTADMIDNFRLLYIFKAILDYSIRNTDLDIPCLTHRQFSILQDVSTVLAVPCRAQQLLSAERTPTLALALPLYENLINIWKTCLVKFPEQRHAICLGIAKIEEYVAKSRESPAHAFAMFVNPHIKMNWINANWTSPPGQITRMSPAERALEVIKARLLVYAEERHQRKLARCTQIQSAQMSSADRAAMSQQHGYAELLLLGETINRAPDHPLSSLFMDPIASTSSFDPNLAANVLPNPISSSPLSSNLLAEDLACSSSELQPLSYAALVAQLTPEQLRAQHLADIEAEVAIWLGTRVLPFETDPNNPLKKRNINIVDFWKDNGEVLPLIHRMAVDVLPAQASSVSSERVFSSSKLTCTRERNRISAELVEALQVVKHSVRRQRSSELDSQQLDFSERIVPTGDDVVE</sequence>
<organism evidence="7 8">
    <name type="scientific">Rhizoctonia solani AG-3 Rhs1AP</name>
    <dbReference type="NCBI Taxonomy" id="1086054"/>
    <lineage>
        <taxon>Eukaryota</taxon>
        <taxon>Fungi</taxon>
        <taxon>Dikarya</taxon>
        <taxon>Basidiomycota</taxon>
        <taxon>Agaricomycotina</taxon>
        <taxon>Agaricomycetes</taxon>
        <taxon>Cantharellales</taxon>
        <taxon>Ceratobasidiaceae</taxon>
        <taxon>Rhizoctonia</taxon>
    </lineage>
</organism>
<evidence type="ECO:0000313" key="7">
    <source>
        <dbReference type="EMBL" id="EUC59354.1"/>
    </source>
</evidence>
<evidence type="ECO:0000259" key="6">
    <source>
        <dbReference type="Pfam" id="PF05699"/>
    </source>
</evidence>
<dbReference type="AlphaFoldDB" id="A0A0A1UJP1"/>
<name>A0A0A1UJP1_9AGAM</name>
<dbReference type="PANTHER" id="PTHR46481:SF10">
    <property type="entry name" value="ZINC FINGER BED DOMAIN-CONTAINING PROTEIN 39"/>
    <property type="match status" value="1"/>
</dbReference>
<feature type="non-terminal residue" evidence="7">
    <location>
        <position position="711"/>
    </location>
</feature>
<comment type="subcellular location">
    <subcellularLocation>
        <location evidence="1">Nucleus</location>
    </subcellularLocation>
</comment>
<evidence type="ECO:0000256" key="3">
    <source>
        <dbReference type="ARBA" id="ARBA00022771"/>
    </source>
</evidence>
<reference evidence="8" key="1">
    <citation type="journal article" date="2014" name="Genome Announc.">
        <title>Draft genome sequence of the plant-pathogenic soil fungus Rhizoctonia solani anastomosis group 3 strain Rhs1AP.</title>
        <authorList>
            <person name="Cubeta M.A."/>
            <person name="Thomas E."/>
            <person name="Dean R.A."/>
            <person name="Jabaji S."/>
            <person name="Neate S.M."/>
            <person name="Tavantzis S."/>
            <person name="Toda T."/>
            <person name="Vilgalys R."/>
            <person name="Bharathan N."/>
            <person name="Fedorova-Abrams N."/>
            <person name="Pakala S.B."/>
            <person name="Pakala S.M."/>
            <person name="Zafar N."/>
            <person name="Joardar V."/>
            <person name="Losada L."/>
            <person name="Nierman W.C."/>
        </authorList>
    </citation>
    <scope>NUCLEOTIDE SEQUENCE [LARGE SCALE GENOMIC DNA]</scope>
    <source>
        <strain evidence="8">AG-3</strain>
    </source>
</reference>
<keyword evidence="2" id="KW-0479">Metal-binding</keyword>
<dbReference type="Pfam" id="PF05699">
    <property type="entry name" value="Dimer_Tnp_hAT"/>
    <property type="match status" value="1"/>
</dbReference>
<protein>
    <submittedName>
        <fullName evidence="7">HAT family dimerization protein</fullName>
    </submittedName>
</protein>
<dbReference type="InterPro" id="IPR012337">
    <property type="entry name" value="RNaseH-like_sf"/>
</dbReference>
<dbReference type="SUPFAM" id="SSF53098">
    <property type="entry name" value="Ribonuclease H-like"/>
    <property type="match status" value="1"/>
</dbReference>
<gene>
    <name evidence="7" type="ORF">RSOL_309690</name>
</gene>
<dbReference type="InterPro" id="IPR008906">
    <property type="entry name" value="HATC_C_dom"/>
</dbReference>
<dbReference type="InterPro" id="IPR052035">
    <property type="entry name" value="ZnF_BED_domain_contain"/>
</dbReference>
<feature type="domain" description="HAT C-terminal dimerisation" evidence="6">
    <location>
        <begin position="612"/>
        <end position="681"/>
    </location>
</feature>
<proteinExistence type="predicted"/>